<evidence type="ECO:0000313" key="3">
    <source>
        <dbReference type="Proteomes" id="UP000799424"/>
    </source>
</evidence>
<name>A0A6A7ABX6_9PLEO</name>
<dbReference type="AlphaFoldDB" id="A0A6A7ABX6"/>
<sequence length="125" mass="14081">MKYTMAPRHILAVLSVLPTLIESRAVFPRTPAPPAHPPWSKEAIIGLCAIVVALLCCLIKIVAPSLWLRWQTWRWNRSSSSALDTDVGVKSPPILGLGRWASSRDEVRRQQQEEYTRALRVGRGR</sequence>
<accession>A0A6A7ABX6</accession>
<keyword evidence="1" id="KW-1133">Transmembrane helix</keyword>
<proteinExistence type="predicted"/>
<keyword evidence="3" id="KW-1185">Reference proteome</keyword>
<protein>
    <submittedName>
        <fullName evidence="2">Uncharacterized protein</fullName>
    </submittedName>
</protein>
<gene>
    <name evidence="2" type="ORF">CC86DRAFT_453663</name>
</gene>
<dbReference type="Proteomes" id="UP000799424">
    <property type="component" value="Unassembled WGS sequence"/>
</dbReference>
<evidence type="ECO:0000313" key="2">
    <source>
        <dbReference type="EMBL" id="KAF2830209.1"/>
    </source>
</evidence>
<reference evidence="2" key="1">
    <citation type="journal article" date="2020" name="Stud. Mycol.">
        <title>101 Dothideomycetes genomes: a test case for predicting lifestyles and emergence of pathogens.</title>
        <authorList>
            <person name="Haridas S."/>
            <person name="Albert R."/>
            <person name="Binder M."/>
            <person name="Bloem J."/>
            <person name="Labutti K."/>
            <person name="Salamov A."/>
            <person name="Andreopoulos B."/>
            <person name="Baker S."/>
            <person name="Barry K."/>
            <person name="Bills G."/>
            <person name="Bluhm B."/>
            <person name="Cannon C."/>
            <person name="Castanera R."/>
            <person name="Culley D."/>
            <person name="Daum C."/>
            <person name="Ezra D."/>
            <person name="Gonzalez J."/>
            <person name="Henrissat B."/>
            <person name="Kuo A."/>
            <person name="Liang C."/>
            <person name="Lipzen A."/>
            <person name="Lutzoni F."/>
            <person name="Magnuson J."/>
            <person name="Mondo S."/>
            <person name="Nolan M."/>
            <person name="Ohm R."/>
            <person name="Pangilinan J."/>
            <person name="Park H.-J."/>
            <person name="Ramirez L."/>
            <person name="Alfaro M."/>
            <person name="Sun H."/>
            <person name="Tritt A."/>
            <person name="Yoshinaga Y."/>
            <person name="Zwiers L.-H."/>
            <person name="Turgeon B."/>
            <person name="Goodwin S."/>
            <person name="Spatafora J."/>
            <person name="Crous P."/>
            <person name="Grigoriev I."/>
        </authorList>
    </citation>
    <scope>NUCLEOTIDE SEQUENCE</scope>
    <source>
        <strain evidence="2">CBS 113818</strain>
    </source>
</reference>
<evidence type="ECO:0000256" key="1">
    <source>
        <dbReference type="SAM" id="Phobius"/>
    </source>
</evidence>
<keyword evidence="1" id="KW-0812">Transmembrane</keyword>
<feature type="transmembrane region" description="Helical" evidence="1">
    <location>
        <begin position="44"/>
        <end position="68"/>
    </location>
</feature>
<organism evidence="2 3">
    <name type="scientific">Ophiobolus disseminans</name>
    <dbReference type="NCBI Taxonomy" id="1469910"/>
    <lineage>
        <taxon>Eukaryota</taxon>
        <taxon>Fungi</taxon>
        <taxon>Dikarya</taxon>
        <taxon>Ascomycota</taxon>
        <taxon>Pezizomycotina</taxon>
        <taxon>Dothideomycetes</taxon>
        <taxon>Pleosporomycetidae</taxon>
        <taxon>Pleosporales</taxon>
        <taxon>Pleosporineae</taxon>
        <taxon>Phaeosphaeriaceae</taxon>
        <taxon>Ophiobolus</taxon>
    </lineage>
</organism>
<dbReference type="EMBL" id="MU006220">
    <property type="protein sequence ID" value="KAF2830209.1"/>
    <property type="molecule type" value="Genomic_DNA"/>
</dbReference>
<keyword evidence="1" id="KW-0472">Membrane</keyword>